<dbReference type="RefSeq" id="WP_307202393.1">
    <property type="nucleotide sequence ID" value="NZ_JAUSSU010000003.1"/>
</dbReference>
<dbReference type="EMBL" id="JAUSSU010000003">
    <property type="protein sequence ID" value="MDQ0111954.1"/>
    <property type="molecule type" value="Genomic_DNA"/>
</dbReference>
<name>A0ABT9U0X2_PAEHA</name>
<comment type="caution">
    <text evidence="1">The sequence shown here is derived from an EMBL/GenBank/DDBJ whole genome shotgun (WGS) entry which is preliminary data.</text>
</comment>
<organism evidence="1 2">
    <name type="scientific">Paenibacillus harenae</name>
    <dbReference type="NCBI Taxonomy" id="306543"/>
    <lineage>
        <taxon>Bacteria</taxon>
        <taxon>Bacillati</taxon>
        <taxon>Bacillota</taxon>
        <taxon>Bacilli</taxon>
        <taxon>Bacillales</taxon>
        <taxon>Paenibacillaceae</taxon>
        <taxon>Paenibacillus</taxon>
    </lineage>
</organism>
<sequence>MNLSELWRLYEADEYLAKQGRAVEAKHHSIEFVLLVLFFA</sequence>
<dbReference type="Proteomes" id="UP001229346">
    <property type="component" value="Unassembled WGS sequence"/>
</dbReference>
<protein>
    <submittedName>
        <fullName evidence="1">Uncharacterized protein</fullName>
    </submittedName>
</protein>
<reference evidence="1 2" key="1">
    <citation type="submission" date="2023-07" db="EMBL/GenBank/DDBJ databases">
        <title>Sorghum-associated microbial communities from plants grown in Nebraska, USA.</title>
        <authorList>
            <person name="Schachtman D."/>
        </authorList>
    </citation>
    <scope>NUCLEOTIDE SEQUENCE [LARGE SCALE GENOMIC DNA]</scope>
    <source>
        <strain evidence="1 2">CC482</strain>
    </source>
</reference>
<keyword evidence="2" id="KW-1185">Reference proteome</keyword>
<gene>
    <name evidence="1" type="ORF">J2T15_001389</name>
</gene>
<evidence type="ECO:0000313" key="2">
    <source>
        <dbReference type="Proteomes" id="UP001229346"/>
    </source>
</evidence>
<evidence type="ECO:0000313" key="1">
    <source>
        <dbReference type="EMBL" id="MDQ0111954.1"/>
    </source>
</evidence>
<proteinExistence type="predicted"/>
<accession>A0ABT9U0X2</accession>